<dbReference type="PANTHER" id="PTHR42943">
    <property type="entry name" value="GLUTATHIONE S-TRANSFERASE KAPPA"/>
    <property type="match status" value="1"/>
</dbReference>
<proteinExistence type="predicted"/>
<dbReference type="AlphaFoldDB" id="A0A2P2EE25"/>
<protein>
    <submittedName>
        <fullName evidence="2">2-hydroxychromene-2-carboxylate isomerase</fullName>
        <ecNumber evidence="2">5.99.1.4</ecNumber>
    </submittedName>
</protein>
<dbReference type="RefSeq" id="WP_238165050.1">
    <property type="nucleotide sequence ID" value="NZ_BFBR01000012.1"/>
</dbReference>
<accession>A0A2P2EE25</accession>
<organism evidence="2 3">
    <name type="scientific">Candidatus Phycosocius bacilliformis</name>
    <dbReference type="NCBI Taxonomy" id="1445552"/>
    <lineage>
        <taxon>Bacteria</taxon>
        <taxon>Pseudomonadati</taxon>
        <taxon>Pseudomonadota</taxon>
        <taxon>Alphaproteobacteria</taxon>
        <taxon>Caulobacterales</taxon>
        <taxon>Caulobacterales incertae sedis</taxon>
        <taxon>Candidatus Phycosocius</taxon>
    </lineage>
</organism>
<dbReference type="PANTHER" id="PTHR42943:SF2">
    <property type="entry name" value="GLUTATHIONE S-TRANSFERASE KAPPA 1"/>
    <property type="match status" value="1"/>
</dbReference>
<reference evidence="2 3" key="1">
    <citation type="journal article" date="2018" name="Genome Announc.">
        <title>Draft Genome Sequence of "Candidatus Phycosocius bacilliformis," an Alphaproteobacterial Ectosymbiont of the Hydrocarbon-Producing Green Alga Botryococcus braunii.</title>
        <authorList>
            <person name="Tanabe Y."/>
            <person name="Yamaguchi H."/>
            <person name="Watanabe M.M."/>
        </authorList>
    </citation>
    <scope>NUCLEOTIDE SEQUENCE [LARGE SCALE GENOMIC DNA]</scope>
    <source>
        <strain evidence="2 3">BOTRYCO-2</strain>
    </source>
</reference>
<dbReference type="GO" id="GO:0016491">
    <property type="term" value="F:oxidoreductase activity"/>
    <property type="evidence" value="ECO:0007669"/>
    <property type="project" value="InterPro"/>
</dbReference>
<dbReference type="InterPro" id="IPR051924">
    <property type="entry name" value="GST_Kappa/NadH"/>
</dbReference>
<dbReference type="EC" id="5.99.1.4" evidence="2"/>
<dbReference type="EMBL" id="BFBR01000012">
    <property type="protein sequence ID" value="GBF59306.1"/>
    <property type="molecule type" value="Genomic_DNA"/>
</dbReference>
<gene>
    <name evidence="2" type="primary">nahD_2</name>
    <name evidence="2" type="ORF">PbB2_03000</name>
</gene>
<keyword evidence="2" id="KW-0413">Isomerase</keyword>
<comment type="caution">
    <text evidence="2">The sequence shown here is derived from an EMBL/GenBank/DDBJ whole genome shotgun (WGS) entry which is preliminary data.</text>
</comment>
<dbReference type="InterPro" id="IPR036249">
    <property type="entry name" value="Thioredoxin-like_sf"/>
</dbReference>
<evidence type="ECO:0000313" key="2">
    <source>
        <dbReference type="EMBL" id="GBF59306.1"/>
    </source>
</evidence>
<name>A0A2P2EE25_9PROT</name>
<dbReference type="Gene3D" id="3.40.30.10">
    <property type="entry name" value="Glutaredoxin"/>
    <property type="match status" value="2"/>
</dbReference>
<dbReference type="SUPFAM" id="SSF52833">
    <property type="entry name" value="Thioredoxin-like"/>
    <property type="match status" value="2"/>
</dbReference>
<dbReference type="Proteomes" id="UP000245086">
    <property type="component" value="Unassembled WGS sequence"/>
</dbReference>
<dbReference type="Pfam" id="PF01323">
    <property type="entry name" value="DSBA"/>
    <property type="match status" value="1"/>
</dbReference>
<sequence>MSLKAFVVSRVAEAITSQKRLDMARDKAEQARQRQGNRHRVDYFHQIDDPYSHLALQALAVFVQRYDVDVSVFLVGPPDDWAAPERDRLIAYARADCARLARRAGLSFYDPGQQPNPSQVKAAQQAFFQALGTSDFWARATAISADLWAGRIAEVSSKADADPCARGDAERRRLGHFMSAMLHYGGEWYWGLDRLHYLETRLAKLGARRMEAPTHPILAPPEPELMTHAAVGASRRELHWYLSFRSPYTYLATTRVKALADAHGADLRLRFVLPMVMRGLPVPPMKSRYFTLDTAREARRLGVPFGRIADPVGKPVERGYAILPWARDQGRGFEFVEAFMTAVWSQGVDAGSDSGMARIVESAGLNWDEARRLLTSQAWREEAEANRLELLNLGHWGVPCFRVGDVCVWGQDRLWVMDEALRGAS</sequence>
<dbReference type="GO" id="GO:0018845">
    <property type="term" value="F:2-hydroxychromene-2-carboxylate isomerase activity"/>
    <property type="evidence" value="ECO:0007669"/>
    <property type="project" value="UniProtKB-EC"/>
</dbReference>
<evidence type="ECO:0000313" key="3">
    <source>
        <dbReference type="Proteomes" id="UP000245086"/>
    </source>
</evidence>
<evidence type="ECO:0000259" key="1">
    <source>
        <dbReference type="Pfam" id="PF01323"/>
    </source>
</evidence>
<dbReference type="InterPro" id="IPR001853">
    <property type="entry name" value="DSBA-like_thioredoxin_dom"/>
</dbReference>
<feature type="domain" description="DSBA-like thioredoxin" evidence="1">
    <location>
        <begin position="240"/>
        <end position="421"/>
    </location>
</feature>
<keyword evidence="3" id="KW-1185">Reference proteome</keyword>